<comment type="subcellular location">
    <subcellularLocation>
        <location evidence="1">Membrane</location>
        <topology evidence="1">Multi-pass membrane protein</topology>
    </subcellularLocation>
</comment>
<name>A0ABN9E327_9NEOB</name>
<feature type="transmembrane region" description="Helical" evidence="9">
    <location>
        <begin position="245"/>
        <end position="266"/>
    </location>
</feature>
<accession>A0ABN9E327</accession>
<reference evidence="11" key="1">
    <citation type="submission" date="2023-05" db="EMBL/GenBank/DDBJ databases">
        <authorList>
            <person name="Stuckert A."/>
        </authorList>
    </citation>
    <scope>NUCLEOTIDE SEQUENCE</scope>
</reference>
<dbReference type="EMBL" id="CATNWA010015021">
    <property type="protein sequence ID" value="CAI9578659.1"/>
    <property type="molecule type" value="Genomic_DNA"/>
</dbReference>
<gene>
    <name evidence="11" type="ORF">SPARVUS_LOCUS8961681</name>
</gene>
<evidence type="ECO:0000256" key="3">
    <source>
        <dbReference type="ARBA" id="ARBA00022989"/>
    </source>
</evidence>
<feature type="transmembrane region" description="Helical" evidence="9">
    <location>
        <begin position="69"/>
        <end position="91"/>
    </location>
</feature>
<dbReference type="PANTHER" id="PTHR24240">
    <property type="entry name" value="OPSIN"/>
    <property type="match status" value="1"/>
</dbReference>
<evidence type="ECO:0000313" key="12">
    <source>
        <dbReference type="Proteomes" id="UP001162483"/>
    </source>
</evidence>
<dbReference type="Pfam" id="PF00001">
    <property type="entry name" value="7tm_1"/>
    <property type="match status" value="1"/>
</dbReference>
<keyword evidence="3 9" id="KW-1133">Transmembrane helix</keyword>
<comment type="similarity">
    <text evidence="8">Belongs to the G-protein coupled receptor 1 family.</text>
</comment>
<dbReference type="Proteomes" id="UP001162483">
    <property type="component" value="Unassembled WGS sequence"/>
</dbReference>
<evidence type="ECO:0000256" key="1">
    <source>
        <dbReference type="ARBA" id="ARBA00004141"/>
    </source>
</evidence>
<feature type="transmembrane region" description="Helical" evidence="9">
    <location>
        <begin position="33"/>
        <end position="57"/>
    </location>
</feature>
<keyword evidence="7 8" id="KW-0807">Transducer</keyword>
<evidence type="ECO:0000313" key="11">
    <source>
        <dbReference type="EMBL" id="CAI9578659.1"/>
    </source>
</evidence>
<evidence type="ECO:0000256" key="9">
    <source>
        <dbReference type="SAM" id="Phobius"/>
    </source>
</evidence>
<evidence type="ECO:0000256" key="4">
    <source>
        <dbReference type="ARBA" id="ARBA00023040"/>
    </source>
</evidence>
<keyword evidence="12" id="KW-1185">Reference proteome</keyword>
<dbReference type="PRINTS" id="PR00237">
    <property type="entry name" value="GPCRRHODOPSN"/>
</dbReference>
<sequence length="294" mass="33143">MVASIGVVGLCTNSLVLILYCRFKPLRTPTNLLLVNLSFSDFVFSLFGLSSIFASCVSRKWIWDKAGCIFVGLCENLLGCVSIFTLTVVAYERYIRVVFEKVVDFPWSWKAITSVWLCSMAWTSAPLMEWNRYILEPHGLDCSLDRVSTETSQSSFILLSFLACFVAPVSIMIYCYGYILYSIRMLRKLQSVETSHVLRLLHYEVKVAIMCLLMILAFLLCWMPYTVLSFLAMSGHGNMITPATAIVPCVLVKIGAATNAIIYILTNKKVSNIPLYYFTYLLLSNLVTIVLPSK</sequence>
<dbReference type="InterPro" id="IPR017452">
    <property type="entry name" value="GPCR_Rhodpsn_7TM"/>
</dbReference>
<dbReference type="SUPFAM" id="SSF81321">
    <property type="entry name" value="Family A G protein-coupled receptor-like"/>
    <property type="match status" value="1"/>
</dbReference>
<evidence type="ECO:0000256" key="5">
    <source>
        <dbReference type="ARBA" id="ARBA00023136"/>
    </source>
</evidence>
<dbReference type="PROSITE" id="PS00237">
    <property type="entry name" value="G_PROTEIN_RECEP_F1_1"/>
    <property type="match status" value="1"/>
</dbReference>
<feature type="transmembrane region" description="Helical" evidence="9">
    <location>
        <begin position="273"/>
        <end position="291"/>
    </location>
</feature>
<dbReference type="InterPro" id="IPR050125">
    <property type="entry name" value="GPCR_opsins"/>
</dbReference>
<keyword evidence="5 9" id="KW-0472">Membrane</keyword>
<organism evidence="11 12">
    <name type="scientific">Staurois parvus</name>
    <dbReference type="NCBI Taxonomy" id="386267"/>
    <lineage>
        <taxon>Eukaryota</taxon>
        <taxon>Metazoa</taxon>
        <taxon>Chordata</taxon>
        <taxon>Craniata</taxon>
        <taxon>Vertebrata</taxon>
        <taxon>Euteleostomi</taxon>
        <taxon>Amphibia</taxon>
        <taxon>Batrachia</taxon>
        <taxon>Anura</taxon>
        <taxon>Neobatrachia</taxon>
        <taxon>Ranoidea</taxon>
        <taxon>Ranidae</taxon>
        <taxon>Staurois</taxon>
    </lineage>
</organism>
<comment type="caution">
    <text evidence="11">The sequence shown here is derived from an EMBL/GenBank/DDBJ whole genome shotgun (WGS) entry which is preliminary data.</text>
</comment>
<evidence type="ECO:0000259" key="10">
    <source>
        <dbReference type="PROSITE" id="PS50262"/>
    </source>
</evidence>
<keyword evidence="2 8" id="KW-0812">Transmembrane</keyword>
<evidence type="ECO:0000256" key="6">
    <source>
        <dbReference type="ARBA" id="ARBA00023170"/>
    </source>
</evidence>
<keyword evidence="4 8" id="KW-0297">G-protein coupled receptor</keyword>
<evidence type="ECO:0000256" key="8">
    <source>
        <dbReference type="RuleBase" id="RU000688"/>
    </source>
</evidence>
<dbReference type="InterPro" id="IPR000276">
    <property type="entry name" value="GPCR_Rhodpsn"/>
</dbReference>
<proteinExistence type="inferred from homology"/>
<evidence type="ECO:0000256" key="7">
    <source>
        <dbReference type="ARBA" id="ARBA00023224"/>
    </source>
</evidence>
<dbReference type="Gene3D" id="1.20.1070.10">
    <property type="entry name" value="Rhodopsin 7-helix transmembrane proteins"/>
    <property type="match status" value="1"/>
</dbReference>
<evidence type="ECO:0000256" key="2">
    <source>
        <dbReference type="ARBA" id="ARBA00022692"/>
    </source>
</evidence>
<protein>
    <recommendedName>
        <fullName evidence="10">G-protein coupled receptors family 1 profile domain-containing protein</fullName>
    </recommendedName>
</protein>
<feature type="transmembrane region" description="Helical" evidence="9">
    <location>
        <begin position="207"/>
        <end position="225"/>
    </location>
</feature>
<keyword evidence="6 8" id="KW-0675">Receptor</keyword>
<feature type="domain" description="G-protein coupled receptors family 1 profile" evidence="10">
    <location>
        <begin position="12"/>
        <end position="263"/>
    </location>
</feature>
<dbReference type="PROSITE" id="PS50262">
    <property type="entry name" value="G_PROTEIN_RECEP_F1_2"/>
    <property type="match status" value="1"/>
</dbReference>
<feature type="transmembrane region" description="Helical" evidence="9">
    <location>
        <begin position="156"/>
        <end position="181"/>
    </location>
</feature>